<reference evidence="2" key="2">
    <citation type="journal article" date="2019" name="Curr. Biol.">
        <title>Chromatin organization in early land plants reveals an ancestral association between H3K27me3, transposons, and constitutive heterochromatin.</title>
        <authorList>
            <person name="Montgomery S.A."/>
            <person name="Tanizawa Y."/>
            <person name="Galik B."/>
            <person name="Wang N."/>
            <person name="Ito T."/>
            <person name="Mochizuki T."/>
            <person name="Akimcheva S."/>
            <person name="Bowman J."/>
            <person name="Cognat V."/>
            <person name="Drouard L."/>
            <person name="Ekker H."/>
            <person name="Houng S."/>
            <person name="Kohchi T."/>
            <person name="Lin S."/>
            <person name="Liu L.D."/>
            <person name="Nakamura Y."/>
            <person name="Valeeva L.R."/>
            <person name="Shakirov E.V."/>
            <person name="Shippen D.E."/>
            <person name="Wei W."/>
            <person name="Yagura M."/>
            <person name="Yamaoka S."/>
            <person name="Yamato K.T."/>
            <person name="Liu C."/>
            <person name="Berger F."/>
        </authorList>
    </citation>
    <scope>NUCLEOTIDE SEQUENCE [LARGE SCALE GENOMIC DNA]</scope>
    <source>
        <strain evidence="2">Tak-1</strain>
    </source>
</reference>
<reference evidence="3 4" key="1">
    <citation type="submission" date="2016-03" db="EMBL/GenBank/DDBJ databases">
        <title>Mechanisms controlling the formation of the plant cell surface in tip-growing cells are functionally conserved among land plants.</title>
        <authorList>
            <person name="Honkanen S."/>
            <person name="Jones V.A."/>
            <person name="Morieri G."/>
            <person name="Champion C."/>
            <person name="Hetherington A.J."/>
            <person name="Kelly S."/>
            <person name="Saint-Marcoux D."/>
            <person name="Proust H."/>
            <person name="Prescott H."/>
            <person name="Dolan L."/>
        </authorList>
    </citation>
    <scope>NUCLEOTIDE SEQUENCE [LARGE SCALE GENOMIC DNA]</scope>
    <source>
        <strain evidence="4">cv. Tak-1 and cv. Tak-2</strain>
        <tissue evidence="3">Whole gametophyte</tissue>
    </source>
</reference>
<dbReference type="EMBL" id="LVLJ01001455">
    <property type="protein sequence ID" value="OAE29511.1"/>
    <property type="molecule type" value="Genomic_DNA"/>
</dbReference>
<dbReference type="Pfam" id="PF00106">
    <property type="entry name" value="adh_short"/>
    <property type="match status" value="1"/>
</dbReference>
<dbReference type="Gene3D" id="3.40.50.720">
    <property type="entry name" value="NAD(P)-binding Rossmann-like Domain"/>
    <property type="match status" value="1"/>
</dbReference>
<dbReference type="EMBL" id="AP019871">
    <property type="protein sequence ID" value="BBN15653.1"/>
    <property type="molecule type" value="Genomic_DNA"/>
</dbReference>
<name>A0A176WAA0_MARPO</name>
<dbReference type="InterPro" id="IPR002347">
    <property type="entry name" value="SDR_fam"/>
</dbReference>
<dbReference type="InterPro" id="IPR055280">
    <property type="entry name" value="TIC32"/>
</dbReference>
<evidence type="ECO:0000313" key="2">
    <source>
        <dbReference type="EMBL" id="BBN15653.1"/>
    </source>
</evidence>
<gene>
    <name evidence="3" type="ORF">AXG93_1433s1300</name>
    <name evidence="2" type="ORF">Mp_6g21320</name>
</gene>
<dbReference type="PRINTS" id="PR00080">
    <property type="entry name" value="SDRFAMILY"/>
</dbReference>
<dbReference type="PRINTS" id="PR00081">
    <property type="entry name" value="GDHRDH"/>
</dbReference>
<organism evidence="3 4">
    <name type="scientific">Marchantia polymorpha subsp. ruderalis</name>
    <dbReference type="NCBI Taxonomy" id="1480154"/>
    <lineage>
        <taxon>Eukaryota</taxon>
        <taxon>Viridiplantae</taxon>
        <taxon>Streptophyta</taxon>
        <taxon>Embryophyta</taxon>
        <taxon>Marchantiophyta</taxon>
        <taxon>Marchantiopsida</taxon>
        <taxon>Marchantiidae</taxon>
        <taxon>Marchantiales</taxon>
        <taxon>Marchantiaceae</taxon>
        <taxon>Marchantia</taxon>
    </lineage>
</organism>
<dbReference type="Proteomes" id="UP000077202">
    <property type="component" value="Unassembled WGS sequence"/>
</dbReference>
<dbReference type="PANTHER" id="PTHR48476:SF1">
    <property type="entry name" value="SHORT-CHAIN DEHYDROGENASE TIC 32, CHLOROPLASTIC-LIKE"/>
    <property type="match status" value="1"/>
</dbReference>
<comment type="similarity">
    <text evidence="1">Belongs to the short-chain dehydrogenases/reductases (SDR) family.</text>
</comment>
<dbReference type="PANTHER" id="PTHR48476">
    <property type="entry name" value="SHORT-CHAIN DEHYDROGENASE TIC 32, CHLOROPLASTIC-LIKE"/>
    <property type="match status" value="1"/>
</dbReference>
<dbReference type="CDD" id="cd05327">
    <property type="entry name" value="retinol-DH_like_SDR_c_like"/>
    <property type="match status" value="1"/>
</dbReference>
<protein>
    <submittedName>
        <fullName evidence="3">Uncharacterized protein</fullName>
    </submittedName>
</protein>
<keyword evidence="4" id="KW-1185">Reference proteome</keyword>
<evidence type="ECO:0000313" key="3">
    <source>
        <dbReference type="EMBL" id="OAE29511.1"/>
    </source>
</evidence>
<accession>A0A176WAA0</accession>
<dbReference type="Proteomes" id="UP001162541">
    <property type="component" value="Chromosome 6"/>
</dbReference>
<evidence type="ECO:0000313" key="5">
    <source>
        <dbReference type="Proteomes" id="UP001162541"/>
    </source>
</evidence>
<sequence length="353" mass="38451">MTSWARYRACGIKNMKKELRYRITAEDVTEGIDATGLIAIVTGGTSGVGIETVRVLALRGAYVFIAARNYDKYLAAKEKILESNSVAQIDYLNVDLANLASVRKAASEFLATKLPLNILVNNAGIMMVPYQLSEDGIEMQFATNYLGHWLFTNLLLGKMKRSAESGIQGRIVNVASSFQLTYKGGIRFDSLNEKGGYSPYYAYGQSKIANILHAKELSAQLEKSGANVTVNSCHPGATFTSLQRALPRYLTGAVKLFSGILWKTPAQGAATQCFLALSPTVNCVSGEYFCNMKVAEPVEIASDPDLAKKLWDYTVNLTCTAQTYNPERSITVTGVSYDLGNLERSQPSSPAGR</sequence>
<proteinExistence type="inferred from homology"/>
<dbReference type="InterPro" id="IPR036291">
    <property type="entry name" value="NAD(P)-bd_dom_sf"/>
</dbReference>
<dbReference type="AlphaFoldDB" id="A0A176WAA0"/>
<dbReference type="SUPFAM" id="SSF51735">
    <property type="entry name" value="NAD(P)-binding Rossmann-fold domains"/>
    <property type="match status" value="1"/>
</dbReference>
<evidence type="ECO:0000313" key="4">
    <source>
        <dbReference type="Proteomes" id="UP000077202"/>
    </source>
</evidence>
<evidence type="ECO:0000256" key="1">
    <source>
        <dbReference type="RuleBase" id="RU000363"/>
    </source>
</evidence>
<reference evidence="5" key="3">
    <citation type="journal article" date="2020" name="Curr. Biol.">
        <title>Chromatin organization in early land plants reveals an ancestral association between H3K27me3, transposons, and constitutive heterochromatin.</title>
        <authorList>
            <person name="Montgomery S.A."/>
            <person name="Tanizawa Y."/>
            <person name="Galik B."/>
            <person name="Wang N."/>
            <person name="Ito T."/>
            <person name="Mochizuki T."/>
            <person name="Akimcheva S."/>
            <person name="Bowman J.L."/>
            <person name="Cognat V."/>
            <person name="Marechal-Drouard L."/>
            <person name="Ekker H."/>
            <person name="Hong S.F."/>
            <person name="Kohchi T."/>
            <person name="Lin S.S."/>
            <person name="Liu L.D."/>
            <person name="Nakamura Y."/>
            <person name="Valeeva L.R."/>
            <person name="Shakirov E.V."/>
            <person name="Shippen D.E."/>
            <person name="Wei W.L."/>
            <person name="Yagura M."/>
            <person name="Yamaoka S."/>
            <person name="Yamato K.T."/>
            <person name="Liu C."/>
            <person name="Berger F."/>
        </authorList>
    </citation>
    <scope>NUCLEOTIDE SEQUENCE [LARGE SCALE GENOMIC DNA]</scope>
    <source>
        <strain evidence="5">Tak-1</strain>
    </source>
</reference>